<dbReference type="RefSeq" id="WP_136890718.1">
    <property type="nucleotide sequence ID" value="NZ_CP034413.3"/>
</dbReference>
<name>A0A4D7ARN7_9FIRM</name>
<dbReference type="Proteomes" id="UP000298642">
    <property type="component" value="Chromosome"/>
</dbReference>
<organism evidence="1 2">
    <name type="scientific">Dysosmobacter welbionis</name>
    <dbReference type="NCBI Taxonomy" id="2093857"/>
    <lineage>
        <taxon>Bacteria</taxon>
        <taxon>Bacillati</taxon>
        <taxon>Bacillota</taxon>
        <taxon>Clostridia</taxon>
        <taxon>Eubacteriales</taxon>
        <taxon>Oscillospiraceae</taxon>
        <taxon>Dysosmobacter</taxon>
    </lineage>
</organism>
<dbReference type="EMBL" id="CP034413">
    <property type="protein sequence ID" value="QCI58050.1"/>
    <property type="molecule type" value="Genomic_DNA"/>
</dbReference>
<sequence length="144" mass="17274">MSKETRERIAFRMQPETRRRIEQWYAADNCQSKNEFIEKAVNFYVDHLEIQDNQTLLPMAIQSAIDGRLSRMEDYIARRDFTRCVEQDMTNGIIAEAFEMDQDDLKRRRAQSVRNVKTTNGLISLEKYARSRQEQDWDDDEWQD</sequence>
<protein>
    <submittedName>
        <fullName evidence="1">Uncharacterized protein</fullName>
    </submittedName>
</protein>
<evidence type="ECO:0000313" key="1">
    <source>
        <dbReference type="EMBL" id="QCI58050.1"/>
    </source>
</evidence>
<proteinExistence type="predicted"/>
<dbReference type="AlphaFoldDB" id="A0A4D7ARN7"/>
<reference evidence="2" key="1">
    <citation type="submission" date="2018-12" db="EMBL/GenBank/DDBJ databases">
        <title>Dusodibacter welbiota gen. nov., sp. nov., isolated from human faeces and emended description of the Oscillibacter genus.</title>
        <authorList>
            <person name="Le Roy T."/>
            <person name="Van der Smissen P."/>
            <person name="Delzenne N."/>
            <person name="Muccioli G."/>
            <person name="Collet J.F."/>
            <person name="Cani P.D."/>
        </authorList>
    </citation>
    <scope>NUCLEOTIDE SEQUENCE [LARGE SCALE GENOMIC DNA]</scope>
    <source>
        <strain evidence="2">J115</strain>
    </source>
</reference>
<dbReference type="KEGG" id="obj:EIO64_01425"/>
<accession>A0A4D7ARN7</accession>
<gene>
    <name evidence="1" type="ORF">EIO64_01425</name>
</gene>
<keyword evidence="2" id="KW-1185">Reference proteome</keyword>
<evidence type="ECO:0000313" key="2">
    <source>
        <dbReference type="Proteomes" id="UP000298642"/>
    </source>
</evidence>